<dbReference type="EMBL" id="CWGJ01000028">
    <property type="protein sequence ID" value="CRX39349.1"/>
    <property type="molecule type" value="Genomic_DNA"/>
</dbReference>
<proteinExistence type="predicted"/>
<dbReference type="AlphaFoldDB" id="A0A0H5DTX9"/>
<gene>
    <name evidence="1" type="ORF">ELAC_2027</name>
</gene>
<name>A0A0H5DTX9_9BACT</name>
<evidence type="ECO:0000313" key="1">
    <source>
        <dbReference type="EMBL" id="CRX39349.1"/>
    </source>
</evidence>
<sequence length="72" mass="8227">MHFGFVPPDFILKAECIQQSNELDDIKRTWKKMSVDLSNLNCYQISTNSTNSLISIFALGFRIITEDKTVAE</sequence>
<dbReference type="Proteomes" id="UP000220251">
    <property type="component" value="Unassembled WGS sequence"/>
</dbReference>
<evidence type="ECO:0000313" key="2">
    <source>
        <dbReference type="Proteomes" id="UP000220251"/>
    </source>
</evidence>
<reference evidence="2" key="1">
    <citation type="submission" date="2015-06" db="EMBL/GenBank/DDBJ databases">
        <authorList>
            <person name="Bertelli C."/>
        </authorList>
    </citation>
    <scope>NUCLEOTIDE SEQUENCE [LARGE SCALE GENOMIC DNA]</scope>
    <source>
        <strain evidence="2">CRIB-30</strain>
    </source>
</reference>
<keyword evidence="2" id="KW-1185">Reference proteome</keyword>
<organism evidence="1 2">
    <name type="scientific">Estrella lausannensis</name>
    <dbReference type="NCBI Taxonomy" id="483423"/>
    <lineage>
        <taxon>Bacteria</taxon>
        <taxon>Pseudomonadati</taxon>
        <taxon>Chlamydiota</taxon>
        <taxon>Chlamydiia</taxon>
        <taxon>Parachlamydiales</taxon>
        <taxon>Candidatus Criblamydiaceae</taxon>
        <taxon>Estrella</taxon>
    </lineage>
</organism>
<accession>A0A0H5DTX9</accession>
<protein>
    <submittedName>
        <fullName evidence="1">Uncharacterized protein</fullName>
    </submittedName>
</protein>